<dbReference type="EMBL" id="PZQS01000003">
    <property type="protein sequence ID" value="PVD34664.1"/>
    <property type="molecule type" value="Genomic_DNA"/>
</dbReference>
<feature type="region of interest" description="Disordered" evidence="1">
    <location>
        <begin position="1"/>
        <end position="21"/>
    </location>
</feature>
<proteinExistence type="predicted"/>
<accession>A0A2T7PMM6</accession>
<organism evidence="2 3">
    <name type="scientific">Pomacea canaliculata</name>
    <name type="common">Golden apple snail</name>
    <dbReference type="NCBI Taxonomy" id="400727"/>
    <lineage>
        <taxon>Eukaryota</taxon>
        <taxon>Metazoa</taxon>
        <taxon>Spiralia</taxon>
        <taxon>Lophotrochozoa</taxon>
        <taxon>Mollusca</taxon>
        <taxon>Gastropoda</taxon>
        <taxon>Caenogastropoda</taxon>
        <taxon>Architaenioglossa</taxon>
        <taxon>Ampullarioidea</taxon>
        <taxon>Ampullariidae</taxon>
        <taxon>Pomacea</taxon>
    </lineage>
</organism>
<comment type="caution">
    <text evidence="2">The sequence shown here is derived from an EMBL/GenBank/DDBJ whole genome shotgun (WGS) entry which is preliminary data.</text>
</comment>
<name>A0A2T7PMM6_POMCA</name>
<evidence type="ECO:0000313" key="3">
    <source>
        <dbReference type="Proteomes" id="UP000245119"/>
    </source>
</evidence>
<gene>
    <name evidence="2" type="ORF">C0Q70_05941</name>
</gene>
<evidence type="ECO:0000256" key="1">
    <source>
        <dbReference type="SAM" id="MobiDB-lite"/>
    </source>
</evidence>
<keyword evidence="3" id="KW-1185">Reference proteome</keyword>
<reference evidence="2 3" key="1">
    <citation type="submission" date="2018-04" db="EMBL/GenBank/DDBJ databases">
        <title>The genome of golden apple snail Pomacea canaliculata provides insight into stress tolerance and invasive adaptation.</title>
        <authorList>
            <person name="Liu C."/>
            <person name="Liu B."/>
            <person name="Ren Y."/>
            <person name="Zhang Y."/>
            <person name="Wang H."/>
            <person name="Li S."/>
            <person name="Jiang F."/>
            <person name="Yin L."/>
            <person name="Zhang G."/>
            <person name="Qian W."/>
            <person name="Fan W."/>
        </authorList>
    </citation>
    <scope>NUCLEOTIDE SEQUENCE [LARGE SCALE GENOMIC DNA]</scope>
    <source>
        <strain evidence="2">SZHN2017</strain>
        <tissue evidence="2">Muscle</tissue>
    </source>
</reference>
<protein>
    <submittedName>
        <fullName evidence="2">Uncharacterized protein</fullName>
    </submittedName>
</protein>
<evidence type="ECO:0000313" key="2">
    <source>
        <dbReference type="EMBL" id="PVD34664.1"/>
    </source>
</evidence>
<feature type="compositionally biased region" description="Basic and acidic residues" evidence="1">
    <location>
        <begin position="265"/>
        <end position="278"/>
    </location>
</feature>
<feature type="compositionally biased region" description="Basic and acidic residues" evidence="1">
    <location>
        <begin position="8"/>
        <end position="21"/>
    </location>
</feature>
<feature type="region of interest" description="Disordered" evidence="1">
    <location>
        <begin position="265"/>
        <end position="288"/>
    </location>
</feature>
<feature type="compositionally biased region" description="Polar residues" evidence="1">
    <location>
        <begin position="279"/>
        <end position="288"/>
    </location>
</feature>
<dbReference type="AlphaFoldDB" id="A0A2T7PMM6"/>
<sequence>MSLVNQSAEKDDKLMGRRREGGEGIITATGDVRCQGGFSCCEASMRRTLVSHAGGDHVPLDIGLEDVLGDDTVPKGLVTQLHLPYNGAGDGGPPKLPQLLLYGVATGTVPKVTGGQPCHEGGLQQFYYSAQKECRVDERFHAIRLSWGWSSSHPTTQYRIHRASKSGMERMRSWGKSIINHLHRVAASTPSGDDQQMISKWDKSKEGYSDEFTAQLHKHSERYQEAASATPETSNVEIFDSLMIKICLQHSAFFLTGNYCRGKTAKEENGEKAEERAESAQQSDASEV</sequence>
<dbReference type="Proteomes" id="UP000245119">
    <property type="component" value="Linkage Group LG3"/>
</dbReference>